<evidence type="ECO:0000313" key="1">
    <source>
        <dbReference type="EMBL" id="VAW31217.1"/>
    </source>
</evidence>
<reference evidence="1" key="1">
    <citation type="submission" date="2018-06" db="EMBL/GenBank/DDBJ databases">
        <authorList>
            <person name="Zhirakovskaya E."/>
        </authorList>
    </citation>
    <scope>NUCLEOTIDE SEQUENCE</scope>
</reference>
<accession>A0A3B0V097</accession>
<organism evidence="1">
    <name type="scientific">hydrothermal vent metagenome</name>
    <dbReference type="NCBI Taxonomy" id="652676"/>
    <lineage>
        <taxon>unclassified sequences</taxon>
        <taxon>metagenomes</taxon>
        <taxon>ecological metagenomes</taxon>
    </lineage>
</organism>
<gene>
    <name evidence="1" type="ORF">MNBD_CHLOROFLEXI01-4614</name>
</gene>
<name>A0A3B0V097_9ZZZZ</name>
<protein>
    <submittedName>
        <fullName evidence="1">Uncharacterized protein</fullName>
    </submittedName>
</protein>
<proteinExistence type="predicted"/>
<dbReference type="AlphaFoldDB" id="A0A3B0V097"/>
<dbReference type="EMBL" id="UOEU01000180">
    <property type="protein sequence ID" value="VAW31217.1"/>
    <property type="molecule type" value="Genomic_DNA"/>
</dbReference>
<feature type="non-terminal residue" evidence="1">
    <location>
        <position position="70"/>
    </location>
</feature>
<sequence>MGLKMGNQINLDASLAVIASELRSGGWPLLDYLAALQQRFEEREPEVLAFVPENGSHIFTGTGRFPRIFQ</sequence>